<feature type="compositionally biased region" description="Polar residues" evidence="1">
    <location>
        <begin position="226"/>
        <end position="241"/>
    </location>
</feature>
<evidence type="ECO:0000313" key="2">
    <source>
        <dbReference type="EMBL" id="KAK0388400.1"/>
    </source>
</evidence>
<feature type="compositionally biased region" description="Acidic residues" evidence="1">
    <location>
        <begin position="164"/>
        <end position="184"/>
    </location>
</feature>
<keyword evidence="3" id="KW-1185">Reference proteome</keyword>
<feature type="region of interest" description="Disordered" evidence="1">
    <location>
        <begin position="743"/>
        <end position="768"/>
    </location>
</feature>
<comment type="caution">
    <text evidence="2">The sequence shown here is derived from an EMBL/GenBank/DDBJ whole genome shotgun (WGS) entry which is preliminary data.</text>
</comment>
<protein>
    <submittedName>
        <fullName evidence="2">Uncharacterized protein</fullName>
    </submittedName>
</protein>
<dbReference type="EMBL" id="JAPDFR010000003">
    <property type="protein sequence ID" value="KAK0388400.1"/>
    <property type="molecule type" value="Genomic_DNA"/>
</dbReference>
<organism evidence="2 3">
    <name type="scientific">Sarocladium strictum</name>
    <name type="common">Black bundle disease fungus</name>
    <name type="synonym">Acremonium strictum</name>
    <dbReference type="NCBI Taxonomy" id="5046"/>
    <lineage>
        <taxon>Eukaryota</taxon>
        <taxon>Fungi</taxon>
        <taxon>Dikarya</taxon>
        <taxon>Ascomycota</taxon>
        <taxon>Pezizomycotina</taxon>
        <taxon>Sordariomycetes</taxon>
        <taxon>Hypocreomycetidae</taxon>
        <taxon>Hypocreales</taxon>
        <taxon>Sarocladiaceae</taxon>
        <taxon>Sarocladium</taxon>
    </lineage>
</organism>
<feature type="compositionally biased region" description="Polar residues" evidence="1">
    <location>
        <begin position="82"/>
        <end position="99"/>
    </location>
</feature>
<feature type="region of interest" description="Disordered" evidence="1">
    <location>
        <begin position="1"/>
        <end position="242"/>
    </location>
</feature>
<evidence type="ECO:0000256" key="1">
    <source>
        <dbReference type="SAM" id="MobiDB-lite"/>
    </source>
</evidence>
<proteinExistence type="predicted"/>
<dbReference type="AlphaFoldDB" id="A0AA39L907"/>
<dbReference type="Proteomes" id="UP001175261">
    <property type="component" value="Unassembled WGS sequence"/>
</dbReference>
<name>A0AA39L907_SARSR</name>
<reference evidence="2" key="1">
    <citation type="submission" date="2022-10" db="EMBL/GenBank/DDBJ databases">
        <title>Determination and structural analysis of whole genome sequence of Sarocladium strictum F4-1.</title>
        <authorList>
            <person name="Hu L."/>
            <person name="Jiang Y."/>
        </authorList>
    </citation>
    <scope>NUCLEOTIDE SEQUENCE</scope>
    <source>
        <strain evidence="2">F4-1</strain>
    </source>
</reference>
<accession>A0AA39L907</accession>
<gene>
    <name evidence="2" type="ORF">NLU13_4644</name>
</gene>
<feature type="compositionally biased region" description="Acidic residues" evidence="1">
    <location>
        <begin position="127"/>
        <end position="140"/>
    </location>
</feature>
<sequence>MEQRDLVPSPRSTSRPRQTRAKNTSQQQHRDPHLAASLPVPATARAPTPQISEYLENEDVSVSEPFLRFPRPQGNKRLAKWISSSDPNIMDLSSDNNSEPGLEGSTYELISKEESAPNAHPMSTDSELQDDSQQDFDESVSESVGSLDQFRQDDVQSLASTDHIEDEEEDGFQNHYDDDDENDDVSTTPDDERSRLTDVTVVNQEGDRPAPHDFEDDQEVSDAESRSSIEYTRQSLGTPSILTPEASKILSPLRGGVHETIGQLRLSNMSSRDSESERNSEVSIGRKLGGLASSLLPHPPARNDQKAWRKYRDEHWLAYNTWQAFDVLRENPRQIVVSIFTVILASVILAYADGLRAQNAHQADFISVETATTTTTVIVESTILVPSVETKQAVHSSTGVALIPIHESHGEEGLFGYSLPLVSFTPEGQTGVLIRADPSIPKTWKAQRECVKIHATRGEKTVPLNVSFTSSNIIAADIPKAEAHGIVQIKLSSKCRPKFEKSVKLHFCKGVIEQAFDRVGEIAHALKGFQPEQLRNVDSSKALRSMSDNVDRTLTSAKEKGVEMVTSQWAVACQMLGPLGLSMMQASQEVSRRYHQAGEVVKTMSGRAEKPFLELKRQGLRITHNSIQSSRKYLGKAQDNLAGNVHSALQKAATSQRAHQIHLQQAVSAFDVEAMQKQLRFGLLDAQVAAKTWWLKATGRADQSKEYGRRAKEFIAELHAFASHESSSAKKGTAQVKSGHCSRENCKNKCKSSGTGQGRKTHQCVAAA</sequence>
<evidence type="ECO:0000313" key="3">
    <source>
        <dbReference type="Proteomes" id="UP001175261"/>
    </source>
</evidence>